<comment type="subcellular location">
    <subcellularLocation>
        <location evidence="1">Membrane</location>
        <topology evidence="1">Multi-pass membrane protein</topology>
    </subcellularLocation>
</comment>
<keyword evidence="10 11" id="KW-0472">Membrane</keyword>
<dbReference type="InterPro" id="IPR039261">
    <property type="entry name" value="FNR_nucleotide-bd"/>
</dbReference>
<feature type="transmembrane region" description="Helical" evidence="11">
    <location>
        <begin position="183"/>
        <end position="203"/>
    </location>
</feature>
<feature type="chain" id="PRO_5041719672" evidence="12">
    <location>
        <begin position="17"/>
        <end position="726"/>
    </location>
</feature>
<dbReference type="InterPro" id="IPR013121">
    <property type="entry name" value="Fe_red_NAD-bd_6"/>
</dbReference>
<feature type="domain" description="Ferric reductase NAD binding" evidence="15">
    <location>
        <begin position="551"/>
        <end position="705"/>
    </location>
</feature>
<dbReference type="AlphaFoldDB" id="A0AA91Q086"/>
<dbReference type="Gene3D" id="3.40.50.80">
    <property type="entry name" value="Nucleotide-binding domain of ferredoxin-NADP reductase (FNR) module"/>
    <property type="match status" value="1"/>
</dbReference>
<keyword evidence="3" id="KW-0285">Flavoprotein</keyword>
<keyword evidence="5" id="KW-0274">FAD</keyword>
<name>A0AA91Q086_CLALS</name>
<dbReference type="InterPro" id="IPR013112">
    <property type="entry name" value="FAD-bd_8"/>
</dbReference>
<evidence type="ECO:0000256" key="12">
    <source>
        <dbReference type="SAM" id="SignalP"/>
    </source>
</evidence>
<gene>
    <name evidence="16" type="ORF">A9F13_07g00528</name>
</gene>
<feature type="signal peptide" evidence="12">
    <location>
        <begin position="1"/>
        <end position="16"/>
    </location>
</feature>
<dbReference type="InterPro" id="IPR013130">
    <property type="entry name" value="Fe3_Rdtase_TM_dom"/>
</dbReference>
<dbReference type="GO" id="GO:0006826">
    <property type="term" value="P:iron ion transport"/>
    <property type="evidence" value="ECO:0007669"/>
    <property type="project" value="TreeGrafter"/>
</dbReference>
<keyword evidence="12" id="KW-0732">Signal</keyword>
<dbReference type="PANTHER" id="PTHR32361">
    <property type="entry name" value="FERRIC/CUPRIC REDUCTASE TRANSMEMBRANE COMPONENT"/>
    <property type="match status" value="1"/>
</dbReference>
<sequence>MYLLLAFLPLPAFVLSKNPNVSRISAAILFITVSILLAPTKTWQGAPFSRFSESEIAFYSCSAHVSNISFCQNNDISPQSWSHEYCVCTNENAFSTIAYCYATGYPHEETSLISRCNSKFGTSWDKASFDQALAYYKQEAQISNSQTLDHPLQHPLRLSETEIMVYRRSYDQFLGNYNRSVQYGFYLVLFWASVFTLAAVGNWTKILYPRLAQSWTGKAVSTFRRYVSLPATVGRWRTNERPIGGIFDLLVPTRAETLILLAFSVLTAHFSIAKISAVNGDPIYPMKKQALFRYYGVRSGILASYLAPLSILFAGRNNVLQWFTRWEYSTFVMFHRWISRILVLLILIHSFAYGALLYLKRRHALENYIYWGIAGTVSGVAILVQGMLVLRRRWYEAFLALHILLAAIFIGGGCFHVANLRFLSYYYCTACLWILDRVIRLQRIFSFGFPEAKVQLFEDLTLKVTVPKPSSFRSEGGGHCFIHFLRWPSFWQSHPFTYTEMENSIVFYVKVKDGVTTSLRRFLEKNPDKSARMRIAVEGSYGEASPASKYDASVFIAGGNGIPGIYAESVEAARENRVSEPDSPKKVVLVWVVREYSSLLWFYNELSALEHSGIEVRIYVTRPSSKLLSRADDRSALLHNTYTYYHATENDPIGHLKQNLPHVSFFECRPDIHKLVSGFAEEVSGSIAFVTCGHPIMVDDIRHEVVEQIAKRKSRIDYFEQLQVWA</sequence>
<keyword evidence="9" id="KW-0406">Ion transport</keyword>
<evidence type="ECO:0000256" key="2">
    <source>
        <dbReference type="ARBA" id="ARBA00022448"/>
    </source>
</evidence>
<evidence type="ECO:0000313" key="17">
    <source>
        <dbReference type="Proteomes" id="UP000195602"/>
    </source>
</evidence>
<keyword evidence="8" id="KW-0560">Oxidoreductase</keyword>
<keyword evidence="4 11" id="KW-0812">Transmembrane</keyword>
<feature type="transmembrane region" description="Helical" evidence="11">
    <location>
        <begin position="368"/>
        <end position="390"/>
    </location>
</feature>
<dbReference type="Proteomes" id="UP000195602">
    <property type="component" value="Unassembled WGS sequence"/>
</dbReference>
<keyword evidence="2" id="KW-0813">Transport</keyword>
<proteinExistence type="predicted"/>
<feature type="transmembrane region" description="Helical" evidence="11">
    <location>
        <begin position="297"/>
        <end position="316"/>
    </location>
</feature>
<evidence type="ECO:0000256" key="8">
    <source>
        <dbReference type="ARBA" id="ARBA00023002"/>
    </source>
</evidence>
<evidence type="ECO:0000256" key="4">
    <source>
        <dbReference type="ARBA" id="ARBA00022692"/>
    </source>
</evidence>
<feature type="domain" description="Ferric oxidoreductase" evidence="13">
    <location>
        <begin position="299"/>
        <end position="411"/>
    </location>
</feature>
<reference evidence="16 17" key="1">
    <citation type="submission" date="2017-04" db="EMBL/GenBank/DDBJ databases">
        <title>Draft genome of the yeast Clavispora lusitaniae type strain CBS 6936.</title>
        <authorList>
            <person name="Durrens P."/>
            <person name="Klopp C."/>
            <person name="Biteau N."/>
            <person name="Fitton-Ouhabi V."/>
            <person name="Dementhon K."/>
            <person name="Accoceberry I."/>
            <person name="Sherman D.J."/>
            <person name="Noel T."/>
        </authorList>
    </citation>
    <scope>NUCLEOTIDE SEQUENCE [LARGE SCALE GENOMIC DNA]</scope>
    <source>
        <strain evidence="16 17">CBS 6936</strain>
    </source>
</reference>
<feature type="transmembrane region" description="Helical" evidence="11">
    <location>
        <begin position="258"/>
        <end position="277"/>
    </location>
</feature>
<dbReference type="KEGG" id="clus:A9F13_07g00528"/>
<keyword evidence="6" id="KW-0249">Electron transport</keyword>
<dbReference type="SFLD" id="SFLDG01168">
    <property type="entry name" value="Ferric_reductase_subgroup_(FRE"/>
    <property type="match status" value="1"/>
</dbReference>
<dbReference type="PANTHER" id="PTHR32361:SF9">
    <property type="entry name" value="FERRIC REDUCTASE TRANSMEMBRANE COMPONENT 3-RELATED"/>
    <property type="match status" value="1"/>
</dbReference>
<dbReference type="SUPFAM" id="SSF52343">
    <property type="entry name" value="Ferredoxin reductase-like, C-terminal NADP-linked domain"/>
    <property type="match status" value="1"/>
</dbReference>
<dbReference type="Pfam" id="PF08030">
    <property type="entry name" value="NAD_binding_6"/>
    <property type="match status" value="1"/>
</dbReference>
<evidence type="ECO:0000256" key="7">
    <source>
        <dbReference type="ARBA" id="ARBA00022989"/>
    </source>
</evidence>
<comment type="caution">
    <text evidence="16">The sequence shown here is derived from an EMBL/GenBank/DDBJ whole genome shotgun (WGS) entry which is preliminary data.</text>
</comment>
<keyword evidence="7 11" id="KW-1133">Transmembrane helix</keyword>
<evidence type="ECO:0000256" key="11">
    <source>
        <dbReference type="SAM" id="Phobius"/>
    </source>
</evidence>
<feature type="transmembrane region" description="Helical" evidence="11">
    <location>
        <begin position="337"/>
        <end position="356"/>
    </location>
</feature>
<evidence type="ECO:0000313" key="16">
    <source>
        <dbReference type="EMBL" id="OVF08606.1"/>
    </source>
</evidence>
<evidence type="ECO:0000259" key="14">
    <source>
        <dbReference type="Pfam" id="PF08022"/>
    </source>
</evidence>
<dbReference type="EMBL" id="LYUB02000007">
    <property type="protein sequence ID" value="OVF08606.1"/>
    <property type="molecule type" value="Genomic_DNA"/>
</dbReference>
<evidence type="ECO:0000256" key="6">
    <source>
        <dbReference type="ARBA" id="ARBA00022982"/>
    </source>
</evidence>
<dbReference type="InterPro" id="IPR051410">
    <property type="entry name" value="Ferric/Cupric_Reductase"/>
</dbReference>
<accession>A0AA91Q086</accession>
<dbReference type="CDD" id="cd06186">
    <property type="entry name" value="NOX_Duox_like_FAD_NADP"/>
    <property type="match status" value="1"/>
</dbReference>
<evidence type="ECO:0000256" key="5">
    <source>
        <dbReference type="ARBA" id="ARBA00022827"/>
    </source>
</evidence>
<dbReference type="SFLD" id="SFLDS00052">
    <property type="entry name" value="Ferric_Reductase_Domain"/>
    <property type="match status" value="1"/>
</dbReference>
<dbReference type="GO" id="GO:0006879">
    <property type="term" value="P:intracellular iron ion homeostasis"/>
    <property type="evidence" value="ECO:0007669"/>
    <property type="project" value="TreeGrafter"/>
</dbReference>
<evidence type="ECO:0000256" key="3">
    <source>
        <dbReference type="ARBA" id="ARBA00022630"/>
    </source>
</evidence>
<organism evidence="16 17">
    <name type="scientific">Clavispora lusitaniae</name>
    <name type="common">Candida lusitaniae</name>
    <dbReference type="NCBI Taxonomy" id="36911"/>
    <lineage>
        <taxon>Eukaryota</taxon>
        <taxon>Fungi</taxon>
        <taxon>Dikarya</taxon>
        <taxon>Ascomycota</taxon>
        <taxon>Saccharomycotina</taxon>
        <taxon>Pichiomycetes</taxon>
        <taxon>Metschnikowiaceae</taxon>
        <taxon>Clavispora</taxon>
    </lineage>
</organism>
<dbReference type="GO" id="GO:0015677">
    <property type="term" value="P:copper ion import"/>
    <property type="evidence" value="ECO:0007669"/>
    <property type="project" value="TreeGrafter"/>
</dbReference>
<dbReference type="GO" id="GO:0000293">
    <property type="term" value="F:ferric-chelate reductase activity"/>
    <property type="evidence" value="ECO:0007669"/>
    <property type="project" value="UniProtKB-ARBA"/>
</dbReference>
<dbReference type="Pfam" id="PF01794">
    <property type="entry name" value="Ferric_reduct"/>
    <property type="match status" value="1"/>
</dbReference>
<evidence type="ECO:0000256" key="9">
    <source>
        <dbReference type="ARBA" id="ARBA00023065"/>
    </source>
</evidence>
<evidence type="ECO:0000259" key="13">
    <source>
        <dbReference type="Pfam" id="PF01794"/>
    </source>
</evidence>
<protein>
    <submittedName>
        <fullName evidence="16">Ferric/cupric reductase transmembrane component</fullName>
    </submittedName>
</protein>
<dbReference type="Pfam" id="PF08022">
    <property type="entry name" value="FAD_binding_8"/>
    <property type="match status" value="1"/>
</dbReference>
<dbReference type="GO" id="GO:0005886">
    <property type="term" value="C:plasma membrane"/>
    <property type="evidence" value="ECO:0007669"/>
    <property type="project" value="TreeGrafter"/>
</dbReference>
<evidence type="ECO:0000259" key="15">
    <source>
        <dbReference type="Pfam" id="PF08030"/>
    </source>
</evidence>
<evidence type="ECO:0000256" key="10">
    <source>
        <dbReference type="ARBA" id="ARBA00023136"/>
    </source>
</evidence>
<feature type="transmembrane region" description="Helical" evidence="11">
    <location>
        <begin position="397"/>
        <end position="418"/>
    </location>
</feature>
<feature type="domain" description="FAD-binding 8" evidence="14">
    <location>
        <begin position="447"/>
        <end position="544"/>
    </location>
</feature>
<evidence type="ECO:0000256" key="1">
    <source>
        <dbReference type="ARBA" id="ARBA00004141"/>
    </source>
</evidence>